<organism evidence="12">
    <name type="scientific">Picocystis salinarum</name>
    <dbReference type="NCBI Taxonomy" id="88271"/>
    <lineage>
        <taxon>Eukaryota</taxon>
        <taxon>Viridiplantae</taxon>
        <taxon>Chlorophyta</taxon>
        <taxon>Picocystophyceae</taxon>
        <taxon>Picocystales</taxon>
        <taxon>Picocystaceae</taxon>
        <taxon>Picocystis</taxon>
    </lineage>
</organism>
<feature type="transmembrane region" description="Helical" evidence="11">
    <location>
        <begin position="62"/>
        <end position="82"/>
    </location>
</feature>
<keyword evidence="3" id="KW-0813">Transport</keyword>
<sequence>MNRTIETEKDQLTRERRVQQLVLLLKIQATKSCAGVSLKTQELYAIVFLTRYLDLFTNFVSLYNTIMKLIFIGSALAIIWLMRRHKVVRQSYDKSQDTFRYEFLLAPCFLLSLVLNNMFTVMEVLWTFSIYLEAVAILPQMVLLQRTRNVDNLTGNYVFLLGAYRALYILNWIYRYYTEPGYRQWLVWLSGIVQTAVYCDFFYYYIQSWKNNEKLQLPA</sequence>
<dbReference type="PROSITE" id="PS00951">
    <property type="entry name" value="ER_LUMEN_RECEPTOR_1"/>
    <property type="match status" value="1"/>
</dbReference>
<name>A0A7S3XEG2_9CHLO</name>
<dbReference type="Pfam" id="PF00810">
    <property type="entry name" value="ER_lumen_recept"/>
    <property type="match status" value="1"/>
</dbReference>
<evidence type="ECO:0008006" key="13">
    <source>
        <dbReference type="Google" id="ProtNLM"/>
    </source>
</evidence>
<dbReference type="PRINTS" id="PR00660">
    <property type="entry name" value="ERLUMENR"/>
</dbReference>
<evidence type="ECO:0000256" key="2">
    <source>
        <dbReference type="ARBA" id="ARBA00010120"/>
    </source>
</evidence>
<keyword evidence="7" id="KW-0653">Protein transport</keyword>
<dbReference type="EMBL" id="HBIS01002620">
    <property type="protein sequence ID" value="CAE0608518.1"/>
    <property type="molecule type" value="Transcribed_RNA"/>
</dbReference>
<evidence type="ECO:0000256" key="6">
    <source>
        <dbReference type="ARBA" id="ARBA00022892"/>
    </source>
</evidence>
<dbReference type="InterPro" id="IPR000133">
    <property type="entry name" value="ER_ret_rcpt"/>
</dbReference>
<accession>A0A7S3XEG2</accession>
<gene>
    <name evidence="12" type="ORF">PSAL00342_LOCUS2335</name>
</gene>
<protein>
    <recommendedName>
        <fullName evidence="13">ER lumen protein-retaining receptor</fullName>
    </recommendedName>
</protein>
<keyword evidence="4 11" id="KW-0812">Transmembrane</keyword>
<keyword evidence="9 11" id="KW-0472">Membrane</keyword>
<feature type="transmembrane region" description="Helical" evidence="11">
    <location>
        <begin position="125"/>
        <end position="144"/>
    </location>
</feature>
<dbReference type="AlphaFoldDB" id="A0A7S3XEG2"/>
<feature type="transmembrane region" description="Helical" evidence="11">
    <location>
        <begin position="186"/>
        <end position="206"/>
    </location>
</feature>
<dbReference type="GO" id="GO:0005789">
    <property type="term" value="C:endoplasmic reticulum membrane"/>
    <property type="evidence" value="ECO:0007669"/>
    <property type="project" value="UniProtKB-SubCell"/>
</dbReference>
<reference evidence="12" key="1">
    <citation type="submission" date="2021-01" db="EMBL/GenBank/DDBJ databases">
        <authorList>
            <person name="Corre E."/>
            <person name="Pelletier E."/>
            <person name="Niang G."/>
            <person name="Scheremetjew M."/>
            <person name="Finn R."/>
            <person name="Kale V."/>
            <person name="Holt S."/>
            <person name="Cochrane G."/>
            <person name="Meng A."/>
            <person name="Brown T."/>
            <person name="Cohen L."/>
        </authorList>
    </citation>
    <scope>NUCLEOTIDE SEQUENCE</scope>
    <source>
        <strain evidence="12">CCMP1897</strain>
    </source>
</reference>
<evidence type="ECO:0000256" key="1">
    <source>
        <dbReference type="ARBA" id="ARBA00004477"/>
    </source>
</evidence>
<dbReference type="PANTHER" id="PTHR10585">
    <property type="entry name" value="ER LUMEN PROTEIN RETAINING RECEPTOR"/>
    <property type="match status" value="1"/>
</dbReference>
<keyword evidence="10" id="KW-0675">Receptor</keyword>
<proteinExistence type="inferred from homology"/>
<evidence type="ECO:0000256" key="10">
    <source>
        <dbReference type="ARBA" id="ARBA00023170"/>
    </source>
</evidence>
<keyword evidence="8 11" id="KW-1133">Transmembrane helix</keyword>
<dbReference type="GO" id="GO:0006621">
    <property type="term" value="P:protein retention in ER lumen"/>
    <property type="evidence" value="ECO:0007669"/>
    <property type="project" value="InterPro"/>
</dbReference>
<dbReference type="GO" id="GO:0046923">
    <property type="term" value="F:ER retention sequence binding"/>
    <property type="evidence" value="ECO:0007669"/>
    <property type="project" value="InterPro"/>
</dbReference>
<keyword evidence="5" id="KW-0256">Endoplasmic reticulum</keyword>
<evidence type="ECO:0000256" key="5">
    <source>
        <dbReference type="ARBA" id="ARBA00022824"/>
    </source>
</evidence>
<evidence type="ECO:0000256" key="11">
    <source>
        <dbReference type="SAM" id="Phobius"/>
    </source>
</evidence>
<evidence type="ECO:0000256" key="8">
    <source>
        <dbReference type="ARBA" id="ARBA00022989"/>
    </source>
</evidence>
<feature type="transmembrane region" description="Helical" evidence="11">
    <location>
        <begin position="156"/>
        <end position="174"/>
    </location>
</feature>
<evidence type="ECO:0000313" key="12">
    <source>
        <dbReference type="EMBL" id="CAE0608518.1"/>
    </source>
</evidence>
<comment type="subcellular location">
    <subcellularLocation>
        <location evidence="1">Endoplasmic reticulum membrane</location>
        <topology evidence="1">Multi-pass membrane protein</topology>
    </subcellularLocation>
</comment>
<evidence type="ECO:0000256" key="4">
    <source>
        <dbReference type="ARBA" id="ARBA00022692"/>
    </source>
</evidence>
<evidence type="ECO:0000256" key="3">
    <source>
        <dbReference type="ARBA" id="ARBA00022448"/>
    </source>
</evidence>
<comment type="similarity">
    <text evidence="2">Belongs to the ERD2 family.</text>
</comment>
<keyword evidence="6" id="KW-0931">ER-Golgi transport</keyword>
<dbReference type="GO" id="GO:0016192">
    <property type="term" value="P:vesicle-mediated transport"/>
    <property type="evidence" value="ECO:0007669"/>
    <property type="project" value="UniProtKB-KW"/>
</dbReference>
<feature type="transmembrane region" description="Helical" evidence="11">
    <location>
        <begin position="103"/>
        <end position="119"/>
    </location>
</feature>
<evidence type="ECO:0000256" key="7">
    <source>
        <dbReference type="ARBA" id="ARBA00022927"/>
    </source>
</evidence>
<dbReference type="GO" id="GO:0015031">
    <property type="term" value="P:protein transport"/>
    <property type="evidence" value="ECO:0007669"/>
    <property type="project" value="UniProtKB-KW"/>
</dbReference>
<evidence type="ECO:0000256" key="9">
    <source>
        <dbReference type="ARBA" id="ARBA00023136"/>
    </source>
</evidence>